<protein>
    <submittedName>
        <fullName evidence="2">Helix-turn-helix transcriptional regulator</fullName>
    </submittedName>
</protein>
<dbReference type="RefSeq" id="WP_187528819.1">
    <property type="nucleotide sequence ID" value="NZ_CP060724.1"/>
</dbReference>
<dbReference type="EMBL" id="CP060724">
    <property type="protein sequence ID" value="QNN74984.1"/>
    <property type="molecule type" value="Genomic_DNA"/>
</dbReference>
<dbReference type="KEGG" id="wdi:H9L19_06235"/>
<dbReference type="InterPro" id="IPR010982">
    <property type="entry name" value="Lambda_DNA-bd_dom_sf"/>
</dbReference>
<dbReference type="Pfam" id="PF01381">
    <property type="entry name" value="HTH_3"/>
    <property type="match status" value="1"/>
</dbReference>
<dbReference type="Proteomes" id="UP000515800">
    <property type="component" value="Chromosome"/>
</dbReference>
<proteinExistence type="predicted"/>
<dbReference type="Gene3D" id="1.10.260.40">
    <property type="entry name" value="lambda repressor-like DNA-binding domains"/>
    <property type="match status" value="1"/>
</dbReference>
<organism evidence="2 3">
    <name type="scientific">Weissella diestrammenae</name>
    <dbReference type="NCBI Taxonomy" id="1162633"/>
    <lineage>
        <taxon>Bacteria</taxon>
        <taxon>Bacillati</taxon>
        <taxon>Bacillota</taxon>
        <taxon>Bacilli</taxon>
        <taxon>Lactobacillales</taxon>
        <taxon>Lactobacillaceae</taxon>
        <taxon>Weissella</taxon>
    </lineage>
</organism>
<dbReference type="InterPro" id="IPR001387">
    <property type="entry name" value="Cro/C1-type_HTH"/>
</dbReference>
<keyword evidence="3" id="KW-1185">Reference proteome</keyword>
<dbReference type="GO" id="GO:0003677">
    <property type="term" value="F:DNA binding"/>
    <property type="evidence" value="ECO:0007669"/>
    <property type="project" value="InterPro"/>
</dbReference>
<accession>A0A7G9T4F9</accession>
<sequence length="67" mass="7544">MSELEMAVADLRIKFKKALLENDMKQIELARILDVAPAQISRALAGNTTPKDIEIQRQVAKILKIKL</sequence>
<gene>
    <name evidence="2" type="ORF">H9L19_06235</name>
</gene>
<evidence type="ECO:0000313" key="2">
    <source>
        <dbReference type="EMBL" id="QNN74984.1"/>
    </source>
</evidence>
<dbReference type="CDD" id="cd00093">
    <property type="entry name" value="HTH_XRE"/>
    <property type="match status" value="1"/>
</dbReference>
<dbReference type="AlphaFoldDB" id="A0A7G9T4F9"/>
<evidence type="ECO:0000259" key="1">
    <source>
        <dbReference type="Pfam" id="PF01381"/>
    </source>
</evidence>
<evidence type="ECO:0000313" key="3">
    <source>
        <dbReference type="Proteomes" id="UP000515800"/>
    </source>
</evidence>
<dbReference type="SUPFAM" id="SSF47413">
    <property type="entry name" value="lambda repressor-like DNA-binding domains"/>
    <property type="match status" value="1"/>
</dbReference>
<feature type="domain" description="HTH cro/C1-type" evidence="1">
    <location>
        <begin position="16"/>
        <end position="56"/>
    </location>
</feature>
<name>A0A7G9T4F9_9LACO</name>
<reference evidence="2 3" key="1">
    <citation type="submission" date="2020-08" db="EMBL/GenBank/DDBJ databases">
        <title>Genome sequence of Weissella diestrammenae KACC 16890T.</title>
        <authorList>
            <person name="Hyun D.-W."/>
            <person name="Bae J.-W."/>
        </authorList>
    </citation>
    <scope>NUCLEOTIDE SEQUENCE [LARGE SCALE GENOMIC DNA]</scope>
    <source>
        <strain evidence="2 3">KACC 16890</strain>
    </source>
</reference>